<evidence type="ECO:0000256" key="11">
    <source>
        <dbReference type="ARBA" id="ARBA00023288"/>
    </source>
</evidence>
<keyword evidence="5 14" id="KW-0732">Signal</keyword>
<dbReference type="SMART" id="SM00409">
    <property type="entry name" value="IG"/>
    <property type="match status" value="1"/>
</dbReference>
<dbReference type="SMART" id="SM00408">
    <property type="entry name" value="IGc2"/>
    <property type="match status" value="1"/>
</dbReference>
<evidence type="ECO:0000259" key="15">
    <source>
        <dbReference type="PROSITE" id="PS50835"/>
    </source>
</evidence>
<dbReference type="SUPFAM" id="SSF48726">
    <property type="entry name" value="Immunoglobulin"/>
    <property type="match status" value="1"/>
</dbReference>
<evidence type="ECO:0000256" key="9">
    <source>
        <dbReference type="ARBA" id="ARBA00023170"/>
    </source>
</evidence>
<keyword evidence="3" id="KW-1003">Cell membrane</keyword>
<keyword evidence="7" id="KW-0472">Membrane</keyword>
<dbReference type="GO" id="GO:0098552">
    <property type="term" value="C:side of membrane"/>
    <property type="evidence" value="ECO:0007669"/>
    <property type="project" value="UniProtKB-KW"/>
</dbReference>
<dbReference type="SMART" id="SM00060">
    <property type="entry name" value="FN3"/>
    <property type="match status" value="1"/>
</dbReference>
<evidence type="ECO:0000313" key="18">
    <source>
        <dbReference type="Proteomes" id="UP000314985"/>
    </source>
</evidence>
<comment type="subcellular location">
    <subcellularLocation>
        <location evidence="1">Cell membrane</location>
        <topology evidence="1">Lipid-anchor</topology>
        <topology evidence="1">GPI-anchor</topology>
    </subcellularLocation>
</comment>
<reference evidence="17" key="2">
    <citation type="submission" date="2025-05" db="UniProtKB">
        <authorList>
            <consortium name="Ensembl"/>
        </authorList>
    </citation>
    <scope>IDENTIFICATION</scope>
</reference>
<gene>
    <name evidence="17" type="primary">CNTFR</name>
</gene>
<reference evidence="17 18" key="1">
    <citation type="submission" date="2017-08" db="EMBL/GenBank/DDBJ databases">
        <title>USMARCv1.0.</title>
        <authorList>
            <person name="Hannum G.I."/>
            <person name="Koren S."/>
            <person name="Schroeder S.G."/>
            <person name="Chin S.C."/>
            <person name="Nonneman D.J."/>
            <person name="Becker S.A."/>
            <person name="Rosen B.D."/>
            <person name="Bickhart D.M."/>
            <person name="Putnam N.H."/>
            <person name="Green R.E."/>
            <person name="Tuggle C.K."/>
            <person name="Liu H."/>
            <person name="Rohrer G.A."/>
            <person name="Warr A."/>
            <person name="Hall R."/>
            <person name="Kim K."/>
            <person name="Hume D.A."/>
            <person name="Talbot R."/>
            <person name="Chow W."/>
            <person name="Howe K."/>
            <person name="Schwartz A.S."/>
            <person name="Watson M."/>
            <person name="Archibald A.L."/>
            <person name="Phillippy A.M."/>
            <person name="Smith T.P.L."/>
        </authorList>
    </citation>
    <scope>NUCLEOTIDE SEQUENCE [LARGE SCALE GENOMIC DNA]</scope>
</reference>
<dbReference type="Ensembl" id="ENSSSCT00030071637.1">
    <property type="protein sequence ID" value="ENSSSCP00030032652.1"/>
    <property type="gene ID" value="ENSSSCG00030051223.1"/>
</dbReference>
<dbReference type="Proteomes" id="UP000694728">
    <property type="component" value="Unplaced"/>
</dbReference>
<evidence type="ECO:0000313" key="17">
    <source>
        <dbReference type="Ensembl" id="ENSSSCP00070032187.1"/>
    </source>
</evidence>
<evidence type="ECO:0000256" key="3">
    <source>
        <dbReference type="ARBA" id="ARBA00022475"/>
    </source>
</evidence>
<keyword evidence="11" id="KW-0449">Lipoprotein</keyword>
<evidence type="ECO:0000256" key="10">
    <source>
        <dbReference type="ARBA" id="ARBA00023180"/>
    </source>
</evidence>
<dbReference type="PROSITE" id="PS50835">
    <property type="entry name" value="IG_LIKE"/>
    <property type="match status" value="1"/>
</dbReference>
<dbReference type="InterPro" id="IPR003599">
    <property type="entry name" value="Ig_sub"/>
</dbReference>
<sequence>MAASVPWACCAVLAAAAAVVYAQRHSPQETPHVQYERLGSDVTLPCGTANWDAAVTWRVNGTDLAPDLLNGSQLVLRGLELGHSGLYACFHRDSWHLRHQILLHVGLKPDPPENVVARPVPSNPRRLEVTWQTPSTWPDPESFPLKFFLRYRPLILDQWQHVELSDGTTHTITDAYAGKEYIIQVAAKDNEIGTWSDWSVAAHATPWTEEPRHLTTEAQAPGEPTPGGPSISSQGSLCSVWLPHSRSVQSLLFLVLATWTFSGGAAGWGRGHLCASGEAGTA</sequence>
<dbReference type="InterPro" id="IPR003530">
    <property type="entry name" value="Hematopoietin_rcpt_L_F3_CS"/>
</dbReference>
<dbReference type="Gene3D" id="2.60.40.10">
    <property type="entry name" value="Immunoglobulins"/>
    <property type="match status" value="2"/>
</dbReference>
<dbReference type="InterPro" id="IPR036116">
    <property type="entry name" value="FN3_sf"/>
</dbReference>
<dbReference type="Proteomes" id="UP000694570">
    <property type="component" value="Unplaced"/>
</dbReference>
<dbReference type="FunFam" id="2.60.40.10:FF:000136">
    <property type="entry name" value="Ciliary neurotrophic factor receptor alpha"/>
    <property type="match status" value="1"/>
</dbReference>
<dbReference type="InterPro" id="IPR013783">
    <property type="entry name" value="Ig-like_fold"/>
</dbReference>
<feature type="signal peptide" evidence="14">
    <location>
        <begin position="1"/>
        <end position="22"/>
    </location>
</feature>
<evidence type="ECO:0000256" key="6">
    <source>
        <dbReference type="ARBA" id="ARBA00022737"/>
    </source>
</evidence>
<keyword evidence="6" id="KW-0677">Repeat</keyword>
<evidence type="ECO:0000256" key="8">
    <source>
        <dbReference type="ARBA" id="ARBA00023157"/>
    </source>
</evidence>
<evidence type="ECO:0000256" key="13">
    <source>
        <dbReference type="ARBA" id="ARBA00040625"/>
    </source>
</evidence>
<evidence type="ECO:0000256" key="7">
    <source>
        <dbReference type="ARBA" id="ARBA00023136"/>
    </source>
</evidence>
<dbReference type="CDD" id="cd00063">
    <property type="entry name" value="FN3"/>
    <property type="match status" value="1"/>
</dbReference>
<dbReference type="PANTHER" id="PTHR23036">
    <property type="entry name" value="CYTOKINE RECEPTOR"/>
    <property type="match status" value="1"/>
</dbReference>
<evidence type="ECO:0000259" key="16">
    <source>
        <dbReference type="PROSITE" id="PS50853"/>
    </source>
</evidence>
<dbReference type="InterPro" id="IPR007110">
    <property type="entry name" value="Ig-like_dom"/>
</dbReference>
<evidence type="ECO:0000256" key="4">
    <source>
        <dbReference type="ARBA" id="ARBA00022622"/>
    </source>
</evidence>
<dbReference type="InterPro" id="IPR003961">
    <property type="entry name" value="FN3_dom"/>
</dbReference>
<organism evidence="17 18">
    <name type="scientific">Sus scrofa</name>
    <name type="common">Pig</name>
    <dbReference type="NCBI Taxonomy" id="9823"/>
    <lineage>
        <taxon>Eukaryota</taxon>
        <taxon>Metazoa</taxon>
        <taxon>Chordata</taxon>
        <taxon>Craniata</taxon>
        <taxon>Vertebrata</taxon>
        <taxon>Euteleostomi</taxon>
        <taxon>Mammalia</taxon>
        <taxon>Eutheria</taxon>
        <taxon>Laurasiatheria</taxon>
        <taxon>Artiodactyla</taxon>
        <taxon>Suina</taxon>
        <taxon>Suidae</taxon>
        <taxon>Sus</taxon>
    </lineage>
</organism>
<dbReference type="InterPro" id="IPR050379">
    <property type="entry name" value="Type-I_Cytokine_Rcpt"/>
</dbReference>
<protein>
    <recommendedName>
        <fullName evidence="13">Ciliary neurotrophic factor receptor subunit alpha</fullName>
    </recommendedName>
</protein>
<dbReference type="Ensembl" id="ENSSSCT00070038456.1">
    <property type="protein sequence ID" value="ENSSSCP00070032187.1"/>
    <property type="gene ID" value="ENSSSCG00070019420.1"/>
</dbReference>
<evidence type="ECO:0000256" key="14">
    <source>
        <dbReference type="SAM" id="SignalP"/>
    </source>
</evidence>
<name>A0A4X1UQA3_PIG</name>
<feature type="domain" description="Fibronectin type-III" evidence="16">
    <location>
        <begin position="111"/>
        <end position="211"/>
    </location>
</feature>
<evidence type="ECO:0000256" key="12">
    <source>
        <dbReference type="ARBA" id="ARBA00023319"/>
    </source>
</evidence>
<keyword evidence="12" id="KW-0393">Immunoglobulin domain</keyword>
<accession>A0A4X1UQA3</accession>
<evidence type="ECO:0000256" key="2">
    <source>
        <dbReference type="ARBA" id="ARBA00010890"/>
    </source>
</evidence>
<proteinExistence type="inferred from homology"/>
<dbReference type="SUPFAM" id="SSF49265">
    <property type="entry name" value="Fibronectin type III"/>
    <property type="match status" value="1"/>
</dbReference>
<dbReference type="AlphaFoldDB" id="A0A4X1UQA3"/>
<dbReference type="Proteomes" id="UP000314985">
    <property type="component" value="Chromosome 10"/>
</dbReference>
<feature type="domain" description="Ig-like" evidence="15">
    <location>
        <begin position="27"/>
        <end position="89"/>
    </location>
</feature>
<comment type="similarity">
    <text evidence="2">Belongs to the type I cytokine receptor family. Type 3 subfamily.</text>
</comment>
<dbReference type="PANTHER" id="PTHR23036:SF21">
    <property type="entry name" value="CILIARY NEUROTROPHIC FACTOR RECEPTOR SUBUNIT ALPHA"/>
    <property type="match status" value="1"/>
</dbReference>
<dbReference type="PROSITE" id="PS50853">
    <property type="entry name" value="FN3"/>
    <property type="match status" value="1"/>
</dbReference>
<dbReference type="Ensembl" id="ENSSSCT00045004254.1">
    <property type="protein sequence ID" value="ENSSSCP00045002704.1"/>
    <property type="gene ID" value="ENSSSCG00045002711.1"/>
</dbReference>
<dbReference type="InterPro" id="IPR036179">
    <property type="entry name" value="Ig-like_dom_sf"/>
</dbReference>
<keyword evidence="8" id="KW-1015">Disulfide bond</keyword>
<dbReference type="Pfam" id="PF00041">
    <property type="entry name" value="fn3"/>
    <property type="match status" value="1"/>
</dbReference>
<evidence type="ECO:0000256" key="1">
    <source>
        <dbReference type="ARBA" id="ARBA00004609"/>
    </source>
</evidence>
<dbReference type="GO" id="GO:0004896">
    <property type="term" value="F:cytokine receptor activity"/>
    <property type="evidence" value="ECO:0007669"/>
    <property type="project" value="InterPro"/>
</dbReference>
<keyword evidence="9" id="KW-0675">Receptor</keyword>
<dbReference type="PROSITE" id="PS01354">
    <property type="entry name" value="HEMATOPO_REC_L_F3"/>
    <property type="match status" value="1"/>
</dbReference>
<feature type="chain" id="PRO_5044615124" description="Ciliary neurotrophic factor receptor subunit alpha" evidence="14">
    <location>
        <begin position="23"/>
        <end position="282"/>
    </location>
</feature>
<keyword evidence="4" id="KW-0336">GPI-anchor</keyword>
<evidence type="ECO:0000256" key="5">
    <source>
        <dbReference type="ARBA" id="ARBA00022729"/>
    </source>
</evidence>
<dbReference type="InterPro" id="IPR003598">
    <property type="entry name" value="Ig_sub2"/>
</dbReference>
<dbReference type="FunFam" id="2.60.40.10:FF:000944">
    <property type="entry name" value="Ciliary neurotrophic factor receptor subunit alpha"/>
    <property type="match status" value="1"/>
</dbReference>
<keyword evidence="10" id="KW-0325">Glycoprotein</keyword>
<dbReference type="GO" id="GO:0005886">
    <property type="term" value="C:plasma membrane"/>
    <property type="evidence" value="ECO:0007669"/>
    <property type="project" value="UniProtKB-SubCell"/>
</dbReference>